<protein>
    <submittedName>
        <fullName evidence="2">Spsb3 protein</fullName>
    </submittedName>
</protein>
<feature type="domain" description="B30.2/SPRY" evidence="1">
    <location>
        <begin position="1"/>
        <end position="169"/>
    </location>
</feature>
<name>A0A0C9RPP5_9HYME</name>
<gene>
    <name evidence="2" type="primary">Spsb3</name>
    <name evidence="2" type="ORF">g.51052</name>
</gene>
<dbReference type="SUPFAM" id="SSF49899">
    <property type="entry name" value="Concanavalin A-like lectins/glucanases"/>
    <property type="match status" value="1"/>
</dbReference>
<dbReference type="GO" id="GO:0043161">
    <property type="term" value="P:proteasome-mediated ubiquitin-dependent protein catabolic process"/>
    <property type="evidence" value="ECO:0007669"/>
    <property type="project" value="TreeGrafter"/>
</dbReference>
<accession>A0A0C9RPP5</accession>
<dbReference type="InterPro" id="IPR003877">
    <property type="entry name" value="SPRY_dom"/>
</dbReference>
<dbReference type="InterPro" id="IPR001870">
    <property type="entry name" value="B30.2/SPRY"/>
</dbReference>
<dbReference type="Gene3D" id="2.60.120.920">
    <property type="match status" value="1"/>
</dbReference>
<dbReference type="PANTHER" id="PTHR12245">
    <property type="entry name" value="SPRY DOMAIN CONTAINING SOCS BOX PROTEIN"/>
    <property type="match status" value="1"/>
</dbReference>
<reference evidence="2" key="1">
    <citation type="submission" date="2015-01" db="EMBL/GenBank/DDBJ databases">
        <title>Transcriptome Assembly of Fopius arisanus.</title>
        <authorList>
            <person name="Geib S."/>
        </authorList>
    </citation>
    <scope>NUCLEOTIDE SEQUENCE</scope>
</reference>
<organism evidence="2">
    <name type="scientific">Fopius arisanus</name>
    <dbReference type="NCBI Taxonomy" id="64838"/>
    <lineage>
        <taxon>Eukaryota</taxon>
        <taxon>Metazoa</taxon>
        <taxon>Ecdysozoa</taxon>
        <taxon>Arthropoda</taxon>
        <taxon>Hexapoda</taxon>
        <taxon>Insecta</taxon>
        <taxon>Pterygota</taxon>
        <taxon>Neoptera</taxon>
        <taxon>Endopterygota</taxon>
        <taxon>Hymenoptera</taxon>
        <taxon>Apocrita</taxon>
        <taxon>Ichneumonoidea</taxon>
        <taxon>Braconidae</taxon>
        <taxon>Opiinae</taxon>
        <taxon>Fopius</taxon>
    </lineage>
</organism>
<dbReference type="PROSITE" id="PS50188">
    <property type="entry name" value="B302_SPRY"/>
    <property type="match status" value="1"/>
</dbReference>
<dbReference type="AlphaFoldDB" id="A0A0C9RPP5"/>
<dbReference type="EMBL" id="GBYB01010440">
    <property type="protein sequence ID" value="JAG80207.1"/>
    <property type="molecule type" value="Transcribed_RNA"/>
</dbReference>
<dbReference type="InterPro" id="IPR050672">
    <property type="entry name" value="FBXO45-Fsn/SPSB_families"/>
</dbReference>
<dbReference type="Pfam" id="PF00622">
    <property type="entry name" value="SPRY"/>
    <property type="match status" value="1"/>
</dbReference>
<dbReference type="GO" id="GO:0019005">
    <property type="term" value="C:SCF ubiquitin ligase complex"/>
    <property type="evidence" value="ECO:0007669"/>
    <property type="project" value="TreeGrafter"/>
</dbReference>
<sequence>MTHFSKSLHRIFFTENSISYKTFILLFPLNPLPAEIITISKGPLRGIPLRRRQIDVVSIQMVGVGTEKAQLDVWEKFCSLLGMTKDSWGFSYTGRIQHAGESRHYAMPFGQGSIVGVHLDTWRGTLQFFLNRRPLGIAFTGLRGLQLYPMVSSTAARSSVRITHSCSAPASLQMECLALLRPFQKRYLTVIFPGLKYLTQSILADVLSINRNDDEDEDEYEFPEEHLILDDFDFALVGYGRRKKKRRVIFPETESLEISP</sequence>
<dbReference type="InterPro" id="IPR013320">
    <property type="entry name" value="ConA-like_dom_sf"/>
</dbReference>
<evidence type="ECO:0000313" key="2">
    <source>
        <dbReference type="EMBL" id="JAG80207.1"/>
    </source>
</evidence>
<dbReference type="PANTHER" id="PTHR12245:SF5">
    <property type="entry name" value="SPRY DOMAIN-CONTAINING SOCS BOX PROTEIN 3"/>
    <property type="match status" value="1"/>
</dbReference>
<proteinExistence type="predicted"/>
<evidence type="ECO:0000259" key="1">
    <source>
        <dbReference type="PROSITE" id="PS50188"/>
    </source>
</evidence>
<dbReference type="InterPro" id="IPR043136">
    <property type="entry name" value="B30.2/SPRY_sf"/>
</dbReference>